<evidence type="ECO:0000256" key="7">
    <source>
        <dbReference type="ARBA" id="ARBA00023136"/>
    </source>
</evidence>
<dbReference type="GO" id="GO:0015293">
    <property type="term" value="F:symporter activity"/>
    <property type="evidence" value="ECO:0007669"/>
    <property type="project" value="UniProtKB-KW"/>
</dbReference>
<evidence type="ECO:0000256" key="8">
    <source>
        <dbReference type="SAM" id="Phobius"/>
    </source>
</evidence>
<dbReference type="InterPro" id="IPR001991">
    <property type="entry name" value="Na-dicarboxylate_symporter"/>
</dbReference>
<dbReference type="AlphaFoldDB" id="A0A1I7JIX6"/>
<name>A0A1I7JIX6_9BACL</name>
<dbReference type="PROSITE" id="PS00713">
    <property type="entry name" value="NA_DICARBOXYL_SYMP_1"/>
    <property type="match status" value="1"/>
</dbReference>
<dbReference type="Gene3D" id="1.10.3860.10">
    <property type="entry name" value="Sodium:dicarboxylate symporter"/>
    <property type="match status" value="1"/>
</dbReference>
<keyword evidence="4 8" id="KW-0812">Transmembrane</keyword>
<dbReference type="SUPFAM" id="SSF118215">
    <property type="entry name" value="Proton glutamate symport protein"/>
    <property type="match status" value="1"/>
</dbReference>
<dbReference type="Pfam" id="PF00375">
    <property type="entry name" value="SDF"/>
    <property type="match status" value="1"/>
</dbReference>
<dbReference type="FunFam" id="1.10.3860.10:FF:000001">
    <property type="entry name" value="C4-dicarboxylate transport protein"/>
    <property type="match status" value="1"/>
</dbReference>
<dbReference type="EMBL" id="FPBV01000010">
    <property type="protein sequence ID" value="SFU85132.1"/>
    <property type="molecule type" value="Genomic_DNA"/>
</dbReference>
<dbReference type="STRING" id="392015.SAMN05421543_11066"/>
<evidence type="ECO:0000256" key="3">
    <source>
        <dbReference type="ARBA" id="ARBA00022475"/>
    </source>
</evidence>
<keyword evidence="5" id="KW-0769">Symport</keyword>
<dbReference type="GO" id="GO:0006835">
    <property type="term" value="P:dicarboxylic acid transport"/>
    <property type="evidence" value="ECO:0007669"/>
    <property type="project" value="TreeGrafter"/>
</dbReference>
<dbReference type="PANTHER" id="PTHR42865">
    <property type="entry name" value="PROTON/GLUTAMATE-ASPARTATE SYMPORTER"/>
    <property type="match status" value="1"/>
</dbReference>
<keyword evidence="10" id="KW-1185">Reference proteome</keyword>
<feature type="transmembrane region" description="Helical" evidence="8">
    <location>
        <begin position="310"/>
        <end position="333"/>
    </location>
</feature>
<dbReference type="PANTHER" id="PTHR42865:SF7">
    <property type="entry name" value="PROTON_GLUTAMATE-ASPARTATE SYMPORTER"/>
    <property type="match status" value="1"/>
</dbReference>
<evidence type="ECO:0000256" key="2">
    <source>
        <dbReference type="ARBA" id="ARBA00022448"/>
    </source>
</evidence>
<proteinExistence type="predicted"/>
<feature type="transmembrane region" description="Helical" evidence="8">
    <location>
        <begin position="36"/>
        <end position="61"/>
    </location>
</feature>
<evidence type="ECO:0000256" key="6">
    <source>
        <dbReference type="ARBA" id="ARBA00022989"/>
    </source>
</evidence>
<dbReference type="InterPro" id="IPR036458">
    <property type="entry name" value="Na:dicarbo_symporter_sf"/>
</dbReference>
<feature type="transmembrane region" description="Helical" evidence="8">
    <location>
        <begin position="73"/>
        <end position="95"/>
    </location>
</feature>
<feature type="transmembrane region" description="Helical" evidence="8">
    <location>
        <begin position="145"/>
        <end position="162"/>
    </location>
</feature>
<evidence type="ECO:0000256" key="1">
    <source>
        <dbReference type="ARBA" id="ARBA00004651"/>
    </source>
</evidence>
<dbReference type="Proteomes" id="UP000183508">
    <property type="component" value="Unassembled WGS sequence"/>
</dbReference>
<evidence type="ECO:0000313" key="10">
    <source>
        <dbReference type="Proteomes" id="UP000183508"/>
    </source>
</evidence>
<keyword evidence="7 8" id="KW-0472">Membrane</keyword>
<evidence type="ECO:0000313" key="9">
    <source>
        <dbReference type="EMBL" id="SFU85132.1"/>
    </source>
</evidence>
<feature type="transmembrane region" description="Helical" evidence="8">
    <location>
        <begin position="214"/>
        <end position="240"/>
    </location>
</feature>
<dbReference type="GO" id="GO:0005886">
    <property type="term" value="C:plasma membrane"/>
    <property type="evidence" value="ECO:0007669"/>
    <property type="project" value="UniProtKB-SubCell"/>
</dbReference>
<keyword evidence="3" id="KW-1003">Cell membrane</keyword>
<feature type="transmembrane region" description="Helical" evidence="8">
    <location>
        <begin position="183"/>
        <end position="208"/>
    </location>
</feature>
<accession>A0A1I7JIX6</accession>
<dbReference type="InterPro" id="IPR018107">
    <property type="entry name" value="Na-dicarboxylate_symporter_CS"/>
</dbReference>
<feature type="transmembrane region" description="Helical" evidence="8">
    <location>
        <begin position="7"/>
        <end position="30"/>
    </location>
</feature>
<feature type="transmembrane region" description="Helical" evidence="8">
    <location>
        <begin position="345"/>
        <end position="367"/>
    </location>
</feature>
<gene>
    <name evidence="9" type="ORF">SAMN05421543_11066</name>
</gene>
<keyword evidence="6 8" id="KW-1133">Transmembrane helix</keyword>
<keyword evidence="2" id="KW-0813">Transport</keyword>
<reference evidence="10" key="1">
    <citation type="submission" date="2016-10" db="EMBL/GenBank/DDBJ databases">
        <authorList>
            <person name="Varghese N."/>
        </authorList>
    </citation>
    <scope>NUCLEOTIDE SEQUENCE [LARGE SCALE GENOMIC DNA]</scope>
    <source>
        <strain evidence="10">DSM 17980</strain>
    </source>
</reference>
<dbReference type="RefSeq" id="WP_074952491.1">
    <property type="nucleotide sequence ID" value="NZ_FPBV01000010.1"/>
</dbReference>
<evidence type="ECO:0000256" key="4">
    <source>
        <dbReference type="ARBA" id="ARBA00022692"/>
    </source>
</evidence>
<dbReference type="PRINTS" id="PR00173">
    <property type="entry name" value="EDTRNSPORT"/>
</dbReference>
<dbReference type="OrthoDB" id="9768885at2"/>
<comment type="subcellular location">
    <subcellularLocation>
        <location evidence="1">Cell membrane</location>
        <topology evidence="1">Multi-pass membrane protein</topology>
    </subcellularLocation>
</comment>
<evidence type="ECO:0000256" key="5">
    <source>
        <dbReference type="ARBA" id="ARBA00022847"/>
    </source>
</evidence>
<organism evidence="9 10">
    <name type="scientific">Alicyclobacillus macrosporangiidus</name>
    <dbReference type="NCBI Taxonomy" id="392015"/>
    <lineage>
        <taxon>Bacteria</taxon>
        <taxon>Bacillati</taxon>
        <taxon>Bacillota</taxon>
        <taxon>Bacilli</taxon>
        <taxon>Bacillales</taxon>
        <taxon>Alicyclobacillaceae</taxon>
        <taxon>Alicyclobacillus</taxon>
    </lineage>
</organism>
<sequence length="420" mass="44872">MRVRMALYILLATVLGGLFGYLFPHAGIAIKPVGDAFIRLIKMVVLPVIVSTLLVGVAGIGDIRRMGRIGLKTIVWFEFFTTLILFLGLIVANVVHPGTGIDLSQLPKGDISKLQSNTATVMDGTTLLLNIIPTNFLDAMARSDMLATIFFCVMFGIALVGLGERAKPFVQFMDIVSQASFRLVNMVMTVAPIGVFALMAATIGTYGVKLVIPLLRLIGTAYLALALLVFVVFPIVALCLRIRITDVYKMVWDLMLIGASTGSTETVVPQLMDRLERFGVPKSITSFVIPAGLPLNSDGTTLYLTIAAPFIAQLFGIHMTFIQQITMILFFIVTSKGVAAVPSSSMVILLATATAVGLPAEGVALILGVDRIIDMARTAVNVMGHVFSSAVVARWEGVLGKPQGIPAVTSADGPMETANL</sequence>
<protein>
    <submittedName>
        <fullName evidence="9">Proton glutamate symport protein</fullName>
    </submittedName>
</protein>